<evidence type="ECO:0000256" key="1">
    <source>
        <dbReference type="SAM" id="Phobius"/>
    </source>
</evidence>
<protein>
    <submittedName>
        <fullName evidence="2">Uncharacterized protein</fullName>
    </submittedName>
</protein>
<keyword evidence="3" id="KW-1185">Reference proteome</keyword>
<dbReference type="EMBL" id="ML977003">
    <property type="protein sequence ID" value="KAF1953600.1"/>
    <property type="molecule type" value="Genomic_DNA"/>
</dbReference>
<reference evidence="2" key="1">
    <citation type="journal article" date="2020" name="Stud. Mycol.">
        <title>101 Dothideomycetes genomes: a test case for predicting lifestyles and emergence of pathogens.</title>
        <authorList>
            <person name="Haridas S."/>
            <person name="Albert R."/>
            <person name="Binder M."/>
            <person name="Bloem J."/>
            <person name="Labutti K."/>
            <person name="Salamov A."/>
            <person name="Andreopoulos B."/>
            <person name="Baker S."/>
            <person name="Barry K."/>
            <person name="Bills G."/>
            <person name="Bluhm B."/>
            <person name="Cannon C."/>
            <person name="Castanera R."/>
            <person name="Culley D."/>
            <person name="Daum C."/>
            <person name="Ezra D."/>
            <person name="Gonzalez J."/>
            <person name="Henrissat B."/>
            <person name="Kuo A."/>
            <person name="Liang C."/>
            <person name="Lipzen A."/>
            <person name="Lutzoni F."/>
            <person name="Magnuson J."/>
            <person name="Mondo S."/>
            <person name="Nolan M."/>
            <person name="Ohm R."/>
            <person name="Pangilinan J."/>
            <person name="Park H.-J."/>
            <person name="Ramirez L."/>
            <person name="Alfaro M."/>
            <person name="Sun H."/>
            <person name="Tritt A."/>
            <person name="Yoshinaga Y."/>
            <person name="Zwiers L.-H."/>
            <person name="Turgeon B."/>
            <person name="Goodwin S."/>
            <person name="Spatafora J."/>
            <person name="Crous P."/>
            <person name="Grigoriev I."/>
        </authorList>
    </citation>
    <scope>NUCLEOTIDE SEQUENCE</scope>
    <source>
        <strain evidence="2">CBS 675.92</strain>
    </source>
</reference>
<evidence type="ECO:0000313" key="3">
    <source>
        <dbReference type="Proteomes" id="UP000800035"/>
    </source>
</evidence>
<sequence length="72" mass="8789">MIMWAGSFRFLSFFIAFLSFIQTLLLCGGKLRYYFHTHLDFFLKLFLLFFLSYSSFTYYSIFRILPAFRPHM</sequence>
<accession>A0A6A5TNS2</accession>
<keyword evidence="1" id="KW-0472">Membrane</keyword>
<keyword evidence="1" id="KW-0812">Transmembrane</keyword>
<organism evidence="2 3">
    <name type="scientific">Byssothecium circinans</name>
    <dbReference type="NCBI Taxonomy" id="147558"/>
    <lineage>
        <taxon>Eukaryota</taxon>
        <taxon>Fungi</taxon>
        <taxon>Dikarya</taxon>
        <taxon>Ascomycota</taxon>
        <taxon>Pezizomycotina</taxon>
        <taxon>Dothideomycetes</taxon>
        <taxon>Pleosporomycetidae</taxon>
        <taxon>Pleosporales</taxon>
        <taxon>Massarineae</taxon>
        <taxon>Massarinaceae</taxon>
        <taxon>Byssothecium</taxon>
    </lineage>
</organism>
<dbReference type="AlphaFoldDB" id="A0A6A5TNS2"/>
<gene>
    <name evidence="2" type="ORF">CC80DRAFT_142202</name>
</gene>
<evidence type="ECO:0000313" key="2">
    <source>
        <dbReference type="EMBL" id="KAF1953600.1"/>
    </source>
</evidence>
<dbReference type="Proteomes" id="UP000800035">
    <property type="component" value="Unassembled WGS sequence"/>
</dbReference>
<keyword evidence="1" id="KW-1133">Transmembrane helix</keyword>
<proteinExistence type="predicted"/>
<name>A0A6A5TNS2_9PLEO</name>
<feature type="transmembrane region" description="Helical" evidence="1">
    <location>
        <begin position="41"/>
        <end position="62"/>
    </location>
</feature>